<gene>
    <name evidence="2" type="ORF">CJD36_021850</name>
</gene>
<protein>
    <submittedName>
        <fullName evidence="2">Uncharacterized protein</fullName>
    </submittedName>
</protein>
<dbReference type="Proteomes" id="UP000239872">
    <property type="component" value="Unassembled WGS sequence"/>
</dbReference>
<keyword evidence="3" id="KW-1185">Reference proteome</keyword>
<dbReference type="EMBL" id="PPSL01000010">
    <property type="protein sequence ID" value="PQJ08913.1"/>
    <property type="molecule type" value="Genomic_DNA"/>
</dbReference>
<evidence type="ECO:0000313" key="2">
    <source>
        <dbReference type="EMBL" id="PQJ08913.1"/>
    </source>
</evidence>
<organism evidence="2 3">
    <name type="scientific">Flavipsychrobacter stenotrophus</name>
    <dbReference type="NCBI Taxonomy" id="2077091"/>
    <lineage>
        <taxon>Bacteria</taxon>
        <taxon>Pseudomonadati</taxon>
        <taxon>Bacteroidota</taxon>
        <taxon>Chitinophagia</taxon>
        <taxon>Chitinophagales</taxon>
        <taxon>Chitinophagaceae</taxon>
        <taxon>Flavipsychrobacter</taxon>
    </lineage>
</organism>
<evidence type="ECO:0000256" key="1">
    <source>
        <dbReference type="SAM" id="Coils"/>
    </source>
</evidence>
<feature type="coiled-coil region" evidence="1">
    <location>
        <begin position="19"/>
        <end position="60"/>
    </location>
</feature>
<keyword evidence="1" id="KW-0175">Coiled coil</keyword>
<accession>A0A2S7SPS5</accession>
<reference evidence="2 3" key="1">
    <citation type="submission" date="2018-01" db="EMBL/GenBank/DDBJ databases">
        <title>A novel member of the phylum Bacteroidetes isolated from glacier ice.</title>
        <authorList>
            <person name="Liu Q."/>
            <person name="Xin Y.-H."/>
        </authorList>
    </citation>
    <scope>NUCLEOTIDE SEQUENCE [LARGE SCALE GENOMIC DNA]</scope>
    <source>
        <strain evidence="2 3">RB1R16</strain>
    </source>
</reference>
<dbReference type="AlphaFoldDB" id="A0A2S7SPS5"/>
<comment type="caution">
    <text evidence="2">The sequence shown here is derived from an EMBL/GenBank/DDBJ whole genome shotgun (WGS) entry which is preliminary data.</text>
</comment>
<proteinExistence type="predicted"/>
<name>A0A2S7SPS5_9BACT</name>
<sequence length="166" mass="19326">MVVYWKQFAGVSITVTLMAKTQENTSENAQKSREQLQKDVNSLKELLREAYLEIQKLKEGLHNYENPGDGYNKRWTMVTKLVFLVAKAGKPLRSAEIIPLLTDRQPEIIKKQDSLEKYISAFLNTAMKHGRLIPYKLKGVRGNFYCLPEWMDEDGELLQKMRQKVY</sequence>
<evidence type="ECO:0000313" key="3">
    <source>
        <dbReference type="Proteomes" id="UP000239872"/>
    </source>
</evidence>